<sequence length="407" mass="44534">LNSIVESCMLKCPPVTDGSSMVTLVCSYDRTQLNYCESIGLALPGETGVVATPCIVLVSPCNFRQRQHFFRSQPNVEVRPLLFPFKDLDAAYLRMMMGLDGDMQPLYAGVLMGLLRQVQRSGRKPSWADFLRLIKEAGFTADQMEPLQQRVDMLEGLVQGSGPNASLSGSSSYSSLMADLEPGSLVICDLTDPMISPADANATFSVVSQMFVGSHATYEKLLVLDEAHKYLQAQGPLADTMLTAVRQMRHYGCRVVLSTQSPKDIPQEFLELCSLTVMHRMFSPTWASHLCRCLYLGMSSSELIDALSSCGVGQCLLFDPHASKRLGTELDSLEGTCLKVRIRPRLTKDAGSSMRARKTGETTPEREEEREAVAAPSAEMPARARDVRAVSDCSHAAGGVWSRTSST</sequence>
<dbReference type="SUPFAM" id="SSF52540">
    <property type="entry name" value="P-loop containing nucleoside triphosphate hydrolases"/>
    <property type="match status" value="1"/>
</dbReference>
<proteinExistence type="predicted"/>
<evidence type="ECO:0000313" key="3">
    <source>
        <dbReference type="Proteomes" id="UP000265618"/>
    </source>
</evidence>
<dbReference type="InterPro" id="IPR027417">
    <property type="entry name" value="P-loop_NTPase"/>
</dbReference>
<evidence type="ECO:0000256" key="1">
    <source>
        <dbReference type="SAM" id="MobiDB-lite"/>
    </source>
</evidence>
<gene>
    <name evidence="2" type="ORF">KIPB_008723</name>
</gene>
<dbReference type="Gene3D" id="3.40.50.300">
    <property type="entry name" value="P-loop containing nucleotide triphosphate hydrolases"/>
    <property type="match status" value="1"/>
</dbReference>
<feature type="non-terminal residue" evidence="2">
    <location>
        <position position="1"/>
    </location>
</feature>
<comment type="caution">
    <text evidence="2">The sequence shown here is derived from an EMBL/GenBank/DDBJ whole genome shotgun (WGS) entry which is preliminary data.</text>
</comment>
<reference evidence="2 3" key="1">
    <citation type="journal article" date="2018" name="PLoS ONE">
        <title>The draft genome of Kipferlia bialata reveals reductive genome evolution in fornicate parasites.</title>
        <authorList>
            <person name="Tanifuji G."/>
            <person name="Takabayashi S."/>
            <person name="Kume K."/>
            <person name="Takagi M."/>
            <person name="Nakayama T."/>
            <person name="Kamikawa R."/>
            <person name="Inagaki Y."/>
            <person name="Hashimoto T."/>
        </authorList>
    </citation>
    <scope>NUCLEOTIDE SEQUENCE [LARGE SCALE GENOMIC DNA]</scope>
    <source>
        <strain evidence="2">NY0173</strain>
    </source>
</reference>
<name>A0A9K3D388_9EUKA</name>
<evidence type="ECO:0000313" key="2">
    <source>
        <dbReference type="EMBL" id="GIQ86800.1"/>
    </source>
</evidence>
<keyword evidence="3" id="KW-1185">Reference proteome</keyword>
<organism evidence="2 3">
    <name type="scientific">Kipferlia bialata</name>
    <dbReference type="NCBI Taxonomy" id="797122"/>
    <lineage>
        <taxon>Eukaryota</taxon>
        <taxon>Metamonada</taxon>
        <taxon>Carpediemonas-like organisms</taxon>
        <taxon>Kipferlia</taxon>
    </lineage>
</organism>
<evidence type="ECO:0008006" key="4">
    <source>
        <dbReference type="Google" id="ProtNLM"/>
    </source>
</evidence>
<feature type="compositionally biased region" description="Basic and acidic residues" evidence="1">
    <location>
        <begin position="358"/>
        <end position="372"/>
    </location>
</feature>
<dbReference type="OrthoDB" id="2316594at2759"/>
<protein>
    <recommendedName>
        <fullName evidence="4">Zona occludens toxin N-terminal domain-containing protein</fullName>
    </recommendedName>
</protein>
<dbReference type="EMBL" id="BDIP01002772">
    <property type="protein sequence ID" value="GIQ86800.1"/>
    <property type="molecule type" value="Genomic_DNA"/>
</dbReference>
<accession>A0A9K3D388</accession>
<feature type="region of interest" description="Disordered" evidence="1">
    <location>
        <begin position="349"/>
        <end position="388"/>
    </location>
</feature>
<dbReference type="Proteomes" id="UP000265618">
    <property type="component" value="Unassembled WGS sequence"/>
</dbReference>
<dbReference type="AlphaFoldDB" id="A0A9K3D388"/>